<feature type="transmembrane region" description="Helical" evidence="1">
    <location>
        <begin position="12"/>
        <end position="29"/>
    </location>
</feature>
<keyword evidence="1" id="KW-1133">Transmembrane helix</keyword>
<accession>A0A7J0BGT9</accession>
<sequence>MLGLGSWEAALAFWLCILSAIGCVAYGYINWNNNGTPDTVSIDDLLPDSVSDDCGDDYSGDCGKR</sequence>
<dbReference type="AlphaFoldDB" id="A0A7J0BGT9"/>
<dbReference type="Proteomes" id="UP000503840">
    <property type="component" value="Unassembled WGS sequence"/>
</dbReference>
<keyword evidence="3" id="KW-1185">Reference proteome</keyword>
<dbReference type="InterPro" id="IPR054615">
    <property type="entry name" value="Symport_access"/>
</dbReference>
<keyword evidence="1" id="KW-0812">Transmembrane</keyword>
<dbReference type="EMBL" id="BLVO01000012">
    <property type="protein sequence ID" value="GFM32953.1"/>
    <property type="molecule type" value="Genomic_DNA"/>
</dbReference>
<organism evidence="2 3">
    <name type="scientific">Desulfovibrio subterraneus</name>
    <dbReference type="NCBI Taxonomy" id="2718620"/>
    <lineage>
        <taxon>Bacteria</taxon>
        <taxon>Pseudomonadati</taxon>
        <taxon>Thermodesulfobacteriota</taxon>
        <taxon>Desulfovibrionia</taxon>
        <taxon>Desulfovibrionales</taxon>
        <taxon>Desulfovibrionaceae</taxon>
        <taxon>Desulfovibrio</taxon>
    </lineage>
</organism>
<gene>
    <name evidence="2" type="ORF">DSM101010T_13180</name>
</gene>
<keyword evidence="1" id="KW-0472">Membrane</keyword>
<name>A0A7J0BGT9_9BACT</name>
<dbReference type="RefSeq" id="WP_174404607.1">
    <property type="nucleotide sequence ID" value="NZ_BLVO01000012.1"/>
</dbReference>
<reference evidence="2 3" key="1">
    <citation type="submission" date="2020-05" db="EMBL/GenBank/DDBJ databases">
        <title>Draft genome sequence of Desulfovibrio sp. strain HN2T.</title>
        <authorList>
            <person name="Ueno A."/>
            <person name="Tamazawa S."/>
            <person name="Tamamura S."/>
            <person name="Murakami T."/>
            <person name="Kiyama T."/>
            <person name="Inomata H."/>
            <person name="Amano Y."/>
            <person name="Miyakawa K."/>
            <person name="Tamaki H."/>
            <person name="Naganuma T."/>
            <person name="Kaneko K."/>
        </authorList>
    </citation>
    <scope>NUCLEOTIDE SEQUENCE [LARGE SCALE GENOMIC DNA]</scope>
    <source>
        <strain evidence="2 3">HN2</strain>
    </source>
</reference>
<evidence type="ECO:0000313" key="2">
    <source>
        <dbReference type="EMBL" id="GFM32953.1"/>
    </source>
</evidence>
<comment type="caution">
    <text evidence="2">The sequence shown here is derived from an EMBL/GenBank/DDBJ whole genome shotgun (WGS) entry which is preliminary data.</text>
</comment>
<dbReference type="NCBIfam" id="NF045580">
    <property type="entry name" value="symport_access"/>
    <property type="match status" value="1"/>
</dbReference>
<evidence type="ECO:0000256" key="1">
    <source>
        <dbReference type="SAM" id="Phobius"/>
    </source>
</evidence>
<protein>
    <submittedName>
        <fullName evidence="2">Uncharacterized protein</fullName>
    </submittedName>
</protein>
<evidence type="ECO:0000313" key="3">
    <source>
        <dbReference type="Proteomes" id="UP000503840"/>
    </source>
</evidence>
<proteinExistence type="predicted"/>